<comment type="caution">
    <text evidence="3">The sequence shown here is derived from an EMBL/GenBank/DDBJ whole genome shotgun (WGS) entry which is preliminary data.</text>
</comment>
<sequence>MGFSQPTYPHAYPTPSSGTHQSSGETPSPAFQHQIFGSTQSSHLDDNPTPTLDKKKKGKKVASSKAIITKTKVVHWDADDEVLLARAHVHISVDSITGNNQKVDDFWKRIHAYWIKEALVPREQSVIKSHWHQMAKPVHRFAELYNNLKDQYHSGWSDDQIRNAAKTKYFQSEKAKFPYEHVWEVVRFQPKWNMPAPLHTKRTKTSASGEYSTSASDGHTTPFDLNAESNPITVEEYDVNLEDAHEHYQEPTRPIGTKKAKALTKAAKRKEKSNETDESLEEMFRLKATMLKQHQQKMDDFIFNQDMNILFADRSHMDPKRLAIHKKVCDKIMAKHGLDDVDLNE</sequence>
<dbReference type="PANTHER" id="PTHR45023:SF4">
    <property type="entry name" value="GLYCINE-RICH PROTEIN-RELATED"/>
    <property type="match status" value="1"/>
</dbReference>
<dbReference type="InterPro" id="IPR029466">
    <property type="entry name" value="NAM-associated_C"/>
</dbReference>
<name>A0A5N6PNF1_9ASTR</name>
<feature type="region of interest" description="Disordered" evidence="1">
    <location>
        <begin position="197"/>
        <end position="227"/>
    </location>
</feature>
<feature type="compositionally biased region" description="Polar residues" evidence="1">
    <location>
        <begin position="205"/>
        <end position="219"/>
    </location>
</feature>
<evidence type="ECO:0000313" key="3">
    <source>
        <dbReference type="EMBL" id="KAD6795112.1"/>
    </source>
</evidence>
<feature type="domain" description="No apical meristem-associated C-terminal" evidence="2">
    <location>
        <begin position="176"/>
        <end position="318"/>
    </location>
</feature>
<dbReference type="Proteomes" id="UP000326396">
    <property type="component" value="Linkage Group LG11"/>
</dbReference>
<gene>
    <name evidence="3" type="ORF">E3N88_06008</name>
</gene>
<keyword evidence="4" id="KW-1185">Reference proteome</keyword>
<protein>
    <recommendedName>
        <fullName evidence="2">No apical meristem-associated C-terminal domain-containing protein</fullName>
    </recommendedName>
</protein>
<evidence type="ECO:0000256" key="1">
    <source>
        <dbReference type="SAM" id="MobiDB-lite"/>
    </source>
</evidence>
<accession>A0A5N6PNF1</accession>
<evidence type="ECO:0000259" key="2">
    <source>
        <dbReference type="Pfam" id="PF14303"/>
    </source>
</evidence>
<dbReference type="Pfam" id="PF14303">
    <property type="entry name" value="NAM-associated"/>
    <property type="match status" value="1"/>
</dbReference>
<feature type="compositionally biased region" description="Polar residues" evidence="1">
    <location>
        <begin position="14"/>
        <end position="42"/>
    </location>
</feature>
<evidence type="ECO:0000313" key="4">
    <source>
        <dbReference type="Proteomes" id="UP000326396"/>
    </source>
</evidence>
<dbReference type="AlphaFoldDB" id="A0A5N6PNF1"/>
<proteinExistence type="predicted"/>
<dbReference type="PANTHER" id="PTHR45023">
    <property type="match status" value="1"/>
</dbReference>
<dbReference type="OrthoDB" id="2507178at2759"/>
<organism evidence="3 4">
    <name type="scientific">Mikania micrantha</name>
    <name type="common">bitter vine</name>
    <dbReference type="NCBI Taxonomy" id="192012"/>
    <lineage>
        <taxon>Eukaryota</taxon>
        <taxon>Viridiplantae</taxon>
        <taxon>Streptophyta</taxon>
        <taxon>Embryophyta</taxon>
        <taxon>Tracheophyta</taxon>
        <taxon>Spermatophyta</taxon>
        <taxon>Magnoliopsida</taxon>
        <taxon>eudicotyledons</taxon>
        <taxon>Gunneridae</taxon>
        <taxon>Pentapetalae</taxon>
        <taxon>asterids</taxon>
        <taxon>campanulids</taxon>
        <taxon>Asterales</taxon>
        <taxon>Asteraceae</taxon>
        <taxon>Asteroideae</taxon>
        <taxon>Heliantheae alliance</taxon>
        <taxon>Eupatorieae</taxon>
        <taxon>Mikania</taxon>
    </lineage>
</organism>
<feature type="region of interest" description="Disordered" evidence="1">
    <location>
        <begin position="1"/>
        <end position="58"/>
    </location>
</feature>
<reference evidence="3 4" key="1">
    <citation type="submission" date="2019-05" db="EMBL/GenBank/DDBJ databases">
        <title>Mikania micrantha, genome provides insights into the molecular mechanism of rapid growth.</title>
        <authorList>
            <person name="Liu B."/>
        </authorList>
    </citation>
    <scope>NUCLEOTIDE SEQUENCE [LARGE SCALE GENOMIC DNA]</scope>
    <source>
        <strain evidence="3">NLD-2019</strain>
        <tissue evidence="3">Leaf</tissue>
    </source>
</reference>
<dbReference type="EMBL" id="SZYD01000003">
    <property type="protein sequence ID" value="KAD6795112.1"/>
    <property type="molecule type" value="Genomic_DNA"/>
</dbReference>